<dbReference type="EMBL" id="BLLF01003376">
    <property type="protein sequence ID" value="GFH27170.1"/>
    <property type="molecule type" value="Genomic_DNA"/>
</dbReference>
<keyword evidence="3" id="KW-1185">Reference proteome</keyword>
<proteinExistence type="predicted"/>
<comment type="caution">
    <text evidence="2">The sequence shown here is derived from an EMBL/GenBank/DDBJ whole genome shotgun (WGS) entry which is preliminary data.</text>
</comment>
<evidence type="ECO:0000313" key="3">
    <source>
        <dbReference type="Proteomes" id="UP000485058"/>
    </source>
</evidence>
<feature type="non-terminal residue" evidence="2">
    <location>
        <position position="243"/>
    </location>
</feature>
<feature type="compositionally biased region" description="Low complexity" evidence="1">
    <location>
        <begin position="155"/>
        <end position="165"/>
    </location>
</feature>
<feature type="compositionally biased region" description="Low complexity" evidence="1">
    <location>
        <begin position="174"/>
        <end position="184"/>
    </location>
</feature>
<feature type="region of interest" description="Disordered" evidence="1">
    <location>
        <begin position="120"/>
        <end position="203"/>
    </location>
</feature>
<evidence type="ECO:0000313" key="2">
    <source>
        <dbReference type="EMBL" id="GFH27170.1"/>
    </source>
</evidence>
<feature type="compositionally biased region" description="Polar residues" evidence="1">
    <location>
        <begin position="139"/>
        <end position="148"/>
    </location>
</feature>
<evidence type="ECO:0000256" key="1">
    <source>
        <dbReference type="SAM" id="MobiDB-lite"/>
    </source>
</evidence>
<sequence length="243" mass="24226">MELHGAADASKVEYAQLGEAVARQARSVWELQGLLAQASVSEDGRLLRLSLRDNMMSLPPELGSLAQAQLDALSFSAVATAPKQAPQPLPDLAAPPPASPRYPSTKATAMLITLPWPAAAAAPPPPAGDAAAAPSPPAQVQQPLSMTSAPPLLYPPSTSAPATAPLQGLTPRMAGAAGAAATGAAKEDEEQEQQMTAGKAAGTAAAVEPALVAAGMAAAAGAALVKVTSAATDVLVAQELSRP</sequence>
<feature type="region of interest" description="Disordered" evidence="1">
    <location>
        <begin position="84"/>
        <end position="104"/>
    </location>
</feature>
<accession>A0A6A0A055</accession>
<gene>
    <name evidence="2" type="ORF">HaLaN_25446</name>
</gene>
<dbReference type="Proteomes" id="UP000485058">
    <property type="component" value="Unassembled WGS sequence"/>
</dbReference>
<feature type="non-terminal residue" evidence="2">
    <location>
        <position position="1"/>
    </location>
</feature>
<dbReference type="AlphaFoldDB" id="A0A6A0A055"/>
<name>A0A6A0A055_HAELA</name>
<feature type="compositionally biased region" description="Pro residues" evidence="1">
    <location>
        <begin position="85"/>
        <end position="100"/>
    </location>
</feature>
<reference evidence="2 3" key="1">
    <citation type="submission" date="2020-02" db="EMBL/GenBank/DDBJ databases">
        <title>Draft genome sequence of Haematococcus lacustris strain NIES-144.</title>
        <authorList>
            <person name="Morimoto D."/>
            <person name="Nakagawa S."/>
            <person name="Yoshida T."/>
            <person name="Sawayama S."/>
        </authorList>
    </citation>
    <scope>NUCLEOTIDE SEQUENCE [LARGE SCALE GENOMIC DNA]</scope>
    <source>
        <strain evidence="2 3">NIES-144</strain>
    </source>
</reference>
<protein>
    <submittedName>
        <fullName evidence="2">Uncharacterized protein</fullName>
    </submittedName>
</protein>
<organism evidence="2 3">
    <name type="scientific">Haematococcus lacustris</name>
    <name type="common">Green alga</name>
    <name type="synonym">Haematococcus pluvialis</name>
    <dbReference type="NCBI Taxonomy" id="44745"/>
    <lineage>
        <taxon>Eukaryota</taxon>
        <taxon>Viridiplantae</taxon>
        <taxon>Chlorophyta</taxon>
        <taxon>core chlorophytes</taxon>
        <taxon>Chlorophyceae</taxon>
        <taxon>CS clade</taxon>
        <taxon>Chlamydomonadales</taxon>
        <taxon>Haematococcaceae</taxon>
        <taxon>Haematococcus</taxon>
    </lineage>
</organism>